<name>A0A1J4JBY1_9EUKA</name>
<dbReference type="OrthoDB" id="2145983at2759"/>
<reference evidence="1" key="1">
    <citation type="submission" date="2016-10" db="EMBL/GenBank/DDBJ databases">
        <authorList>
            <person name="Benchimol M."/>
            <person name="Almeida L.G."/>
            <person name="Vasconcelos A.T."/>
            <person name="Perreira-Neves A."/>
            <person name="Rosa I.A."/>
            <person name="Tasca T."/>
            <person name="Bogo M.R."/>
            <person name="de Souza W."/>
        </authorList>
    </citation>
    <scope>NUCLEOTIDE SEQUENCE [LARGE SCALE GENOMIC DNA]</scope>
    <source>
        <strain evidence="1">K</strain>
    </source>
</reference>
<dbReference type="GeneID" id="94829810"/>
<dbReference type="InterPro" id="IPR036890">
    <property type="entry name" value="HATPase_C_sf"/>
</dbReference>
<dbReference type="SUPFAM" id="SSF55874">
    <property type="entry name" value="ATPase domain of HSP90 chaperone/DNA topoisomerase II/histidine kinase"/>
    <property type="match status" value="1"/>
</dbReference>
<accession>A0A1J4JBY1</accession>
<protein>
    <submittedName>
        <fullName evidence="1">Uncharacterized protein</fullName>
    </submittedName>
</protein>
<evidence type="ECO:0000313" key="2">
    <source>
        <dbReference type="Proteomes" id="UP000179807"/>
    </source>
</evidence>
<dbReference type="EMBL" id="MLAK01001160">
    <property type="protein sequence ID" value="OHS96694.1"/>
    <property type="molecule type" value="Genomic_DNA"/>
</dbReference>
<dbReference type="RefSeq" id="XP_068349831.1">
    <property type="nucleotide sequence ID" value="XM_068495106.1"/>
</dbReference>
<comment type="caution">
    <text evidence="1">The sequence shown here is derived from an EMBL/GenBank/DDBJ whole genome shotgun (WGS) entry which is preliminary data.</text>
</comment>
<proteinExistence type="predicted"/>
<organism evidence="1 2">
    <name type="scientific">Tritrichomonas foetus</name>
    <dbReference type="NCBI Taxonomy" id="1144522"/>
    <lineage>
        <taxon>Eukaryota</taxon>
        <taxon>Metamonada</taxon>
        <taxon>Parabasalia</taxon>
        <taxon>Tritrichomonadida</taxon>
        <taxon>Tritrichomonadidae</taxon>
        <taxon>Tritrichomonas</taxon>
    </lineage>
</organism>
<dbReference type="VEuPathDB" id="TrichDB:TRFO_09859"/>
<keyword evidence="2" id="KW-1185">Reference proteome</keyword>
<sequence>MIQNRDNFEDEINREIQAGFIKQIADKIVQGMLSLENATEDVKRRWIWELLQNAKDVPNKYGGVTVKVELFPNNLIFSHNGDCFTIKNLTSLIQQVSSKDDKGQDENVTGKFGTGFITTHLLSKEFTIRGVAKSETGCCKRFEMKIDRNADNSADMTVRINTALEKLRELKNEKVAFDYENSRKESDMDTSFEYPLDQDTYQYAKIGCKDLIKVVPYTLIFIPLIKEVTVNIHTDGKTKSYTVKRNGNITHKGIEYPEVVAIKEKTLSKSIQNNYSKDVVTKEFNDSTKYHFIMNSKGRVNVVWPLNIVDNVKHIVRVPIKLPKLFCSFPLIGSEQFMQPMIINCGGFYPNEPRNTIFLKNEKSHQVIANRNYLLEANKLFFELLDHSISNKFVDFYNLFVGVPIDNPFISLKWIMDEVYRPRINTLVKEPIVKTQNGMKAITSMFIPKAPTPELRRMLWELYYKYFHGSIVLKEELEAWYAVLYESTYAKDIEKFVKDFSELGNLNNIQYLPNYEEKISFINEMISFLRQSSDTNDKKSNNNYLLSRYACIPNQNGEFKREKELRTDKNSPIPKEIKNIYKELKDKDMNDFLIDHQIKRDLSDYQKYDSYQATVEINEKLRNTFDPDIRTPIAIKMTALTDSHNSKEREIIIGFLNDCKAEITEQKLDIKLPDIFYDVSDKIIFEYMVKVIEGPEAQRKNTNPRLLSNFANNCLSPRVTNPLAWMNDFINFLLQKMPQLVNSHKIIPNQSLSFALLKDLYVDEGIPDSIKNILSNSDCDLCSILLNKSITCFPGHQKMDLMKVKNEINGLLGVPMKRGYRVSITKKPEEIYPTAVKLIGLYSQETHEKDSKLVDILNHVNFNSLINTHTIKIHKEEVSDDVLNHISECMINAKRFFIELLLKRIREFEKLNQLNEILSSDYQSFDLMKKWYIDIMKYASDSDLFMIEMKGYKLYINQNSYFCSKEDVHVAKTINQELLDIAENSPIINKKWTNSFLDPLLNEIHSKYTTSSNEISDKDVAKDIDDKIRDYDGSKQSADFRNLVLRLRNLIDINNFNKELLPYFSQNKDSIIVNTLSSNQLAAIAELDSSGKSCFLEIANKMDKTVLETLSRNPQLLQAIMQNPQALNNYTSNLSSQQTIRPIHHINLIRPRRNHRIWADPYAVQRREYIPPPPPPPTYQQKLTNCLNQVFCELFEEKIADEKDKNSFLCKVIKTSLEDESQENNEYRIICMTPDHEGNVFLSTMLLEYIIDNDDSFVIFVVPREHEFNESRFTGDLLILTKLSEDLAPFYSGYEQLIGAENEKIECTTDKLALILKKQYIQEIGQSLAEWKETLPKNHTMNNQE</sequence>
<dbReference type="NCBIfam" id="NF047352">
    <property type="entry name" value="P_loop_sacsin"/>
    <property type="match status" value="1"/>
</dbReference>
<evidence type="ECO:0000313" key="1">
    <source>
        <dbReference type="EMBL" id="OHS96694.1"/>
    </source>
</evidence>
<gene>
    <name evidence="1" type="ORF">TRFO_09859</name>
</gene>
<dbReference type="Proteomes" id="UP000179807">
    <property type="component" value="Unassembled WGS sequence"/>
</dbReference>